<evidence type="ECO:0000313" key="6">
    <source>
        <dbReference type="EMBL" id="KAH8980176.1"/>
    </source>
</evidence>
<dbReference type="Gene3D" id="3.40.50.720">
    <property type="entry name" value="NAD(P)-binding Rossmann-like Domain"/>
    <property type="match status" value="1"/>
</dbReference>
<evidence type="ECO:0000256" key="2">
    <source>
        <dbReference type="ARBA" id="ARBA00023002"/>
    </source>
</evidence>
<keyword evidence="2" id="KW-0560">Oxidoreductase</keyword>
<dbReference type="GO" id="GO:0005777">
    <property type="term" value="C:peroxisome"/>
    <property type="evidence" value="ECO:0007669"/>
    <property type="project" value="TreeGrafter"/>
</dbReference>
<comment type="catalytic activity">
    <reaction evidence="4">
        <text>a (2E,4E)-dienoyl-CoA + NADPH + H(+) = a 4,5-saturated-(3E)-enoyl-CoA + NADP(+)</text>
        <dbReference type="Rhea" id="RHEA:45912"/>
        <dbReference type="ChEBI" id="CHEBI:15378"/>
        <dbReference type="ChEBI" id="CHEBI:57783"/>
        <dbReference type="ChEBI" id="CHEBI:58349"/>
        <dbReference type="ChEBI" id="CHEBI:85101"/>
        <dbReference type="ChEBI" id="CHEBI:85493"/>
        <dbReference type="EC" id="1.3.1.124"/>
    </reaction>
</comment>
<evidence type="ECO:0000256" key="1">
    <source>
        <dbReference type="ARBA" id="ARBA00022857"/>
    </source>
</evidence>
<dbReference type="PRINTS" id="PR00081">
    <property type="entry name" value="GDHRDH"/>
</dbReference>
<name>A0AAD4L7K2_9AGAM</name>
<comment type="catalytic activity">
    <reaction evidence="5">
        <text>a (2E,4Z)-dienoyl-CoA + NADPH + H(+) = a 4,5-saturated-(3E)-enoyl-CoA + NADP(+)</text>
        <dbReference type="Rhea" id="RHEA:61892"/>
        <dbReference type="ChEBI" id="CHEBI:15378"/>
        <dbReference type="ChEBI" id="CHEBI:57783"/>
        <dbReference type="ChEBI" id="CHEBI:58349"/>
        <dbReference type="ChEBI" id="CHEBI:85099"/>
        <dbReference type="ChEBI" id="CHEBI:85493"/>
        <dbReference type="EC" id="1.3.1.124"/>
    </reaction>
</comment>
<organism evidence="6 7">
    <name type="scientific">Lactarius akahatsu</name>
    <dbReference type="NCBI Taxonomy" id="416441"/>
    <lineage>
        <taxon>Eukaryota</taxon>
        <taxon>Fungi</taxon>
        <taxon>Dikarya</taxon>
        <taxon>Basidiomycota</taxon>
        <taxon>Agaricomycotina</taxon>
        <taxon>Agaricomycetes</taxon>
        <taxon>Russulales</taxon>
        <taxon>Russulaceae</taxon>
        <taxon>Lactarius</taxon>
    </lineage>
</organism>
<dbReference type="InterPro" id="IPR002347">
    <property type="entry name" value="SDR_fam"/>
</dbReference>
<evidence type="ECO:0000256" key="3">
    <source>
        <dbReference type="ARBA" id="ARBA00026117"/>
    </source>
</evidence>
<dbReference type="GO" id="GO:0008670">
    <property type="term" value="F:2,4-dienoyl-CoA reductase (NADPH) activity"/>
    <property type="evidence" value="ECO:0007669"/>
    <property type="project" value="InterPro"/>
</dbReference>
<dbReference type="PANTHER" id="PTHR43296:SF2">
    <property type="entry name" value="PEROXISOMAL 2,4-DIENOYL-COA REDUCTASE [(3E)-ENOYL-COA-PRODUCING]"/>
    <property type="match status" value="1"/>
</dbReference>
<accession>A0AAD4L7K2</accession>
<evidence type="ECO:0000256" key="4">
    <source>
        <dbReference type="ARBA" id="ARBA00048009"/>
    </source>
</evidence>
<dbReference type="Proteomes" id="UP001201163">
    <property type="component" value="Unassembled WGS sequence"/>
</dbReference>
<gene>
    <name evidence="6" type="ORF">EDB92DRAFT_1901295</name>
</gene>
<dbReference type="CDD" id="cd05369">
    <property type="entry name" value="TER_DECR_SDR_a"/>
    <property type="match status" value="1"/>
</dbReference>
<evidence type="ECO:0000313" key="7">
    <source>
        <dbReference type="Proteomes" id="UP001201163"/>
    </source>
</evidence>
<dbReference type="GO" id="GO:0009062">
    <property type="term" value="P:fatty acid catabolic process"/>
    <property type="evidence" value="ECO:0007669"/>
    <property type="project" value="InterPro"/>
</dbReference>
<dbReference type="SUPFAM" id="SSF51735">
    <property type="entry name" value="NAD(P)-binding Rossmann-fold domains"/>
    <property type="match status" value="1"/>
</dbReference>
<dbReference type="AlphaFoldDB" id="A0AAD4L7K2"/>
<sequence>MTATPERLPERELEAEKIKMKEEKTYIIRSPHILPKMSQLDPRAHPAVDSTAVFKKDIFKNRVLFCTGGGSGICREMTEAVMRHGADATIVGRNVERLTKAAQELSAATGSTCIAVKADVRDPKQVQAAVQLTIEKYGRIDFVINGAAGNFLAPISGLSENGFRTVIEIDTLGTYYTIKATLPHVRATKGSYIHVSATLHYRGTPYQVHVSAAKAAVDATSAVLAVEEGPHGIRSNVIAPGPIEATEGADRLLPTGREDSWPLPTGRKGESRDVANAAVFLFSDAASFISGQVLVVDGACEHVRGFALPYPQSVLDPASVKHLIKPRL</sequence>
<evidence type="ECO:0000256" key="5">
    <source>
        <dbReference type="ARBA" id="ARBA00048340"/>
    </source>
</evidence>
<dbReference type="InterPro" id="IPR045017">
    <property type="entry name" value="DECR2-like"/>
</dbReference>
<dbReference type="Pfam" id="PF13561">
    <property type="entry name" value="adh_short_C2"/>
    <property type="match status" value="1"/>
</dbReference>
<protein>
    <recommendedName>
        <fullName evidence="3">2,4-dienoyl-CoA reductase [(3E)-enoyl-CoA-producing]</fullName>
        <ecNumber evidence="3">1.3.1.124</ecNumber>
    </recommendedName>
</protein>
<dbReference type="EC" id="1.3.1.124" evidence="3"/>
<reference evidence="6" key="1">
    <citation type="submission" date="2022-01" db="EMBL/GenBank/DDBJ databases">
        <title>Comparative genomics reveals a dynamic genome evolution in the ectomycorrhizal milk-cap (Lactarius) mushrooms.</title>
        <authorList>
            <consortium name="DOE Joint Genome Institute"/>
            <person name="Lebreton A."/>
            <person name="Tang N."/>
            <person name="Kuo A."/>
            <person name="LaButti K."/>
            <person name="Drula E."/>
            <person name="Barry K."/>
            <person name="Clum A."/>
            <person name="Lipzen A."/>
            <person name="Mousain D."/>
            <person name="Ng V."/>
            <person name="Wang R."/>
            <person name="Wang X."/>
            <person name="Dai Y."/>
            <person name="Henrissat B."/>
            <person name="Grigoriev I.V."/>
            <person name="Guerin-Laguette A."/>
            <person name="Yu F."/>
            <person name="Martin F.M."/>
        </authorList>
    </citation>
    <scope>NUCLEOTIDE SEQUENCE</scope>
    <source>
        <strain evidence="6">QP</strain>
    </source>
</reference>
<keyword evidence="1" id="KW-0521">NADP</keyword>
<keyword evidence="7" id="KW-1185">Reference proteome</keyword>
<dbReference type="InterPro" id="IPR036291">
    <property type="entry name" value="NAD(P)-bd_dom_sf"/>
</dbReference>
<proteinExistence type="predicted"/>
<comment type="caution">
    <text evidence="6">The sequence shown here is derived from an EMBL/GenBank/DDBJ whole genome shotgun (WGS) entry which is preliminary data.</text>
</comment>
<dbReference type="PANTHER" id="PTHR43296">
    <property type="entry name" value="PEROXISOMAL 2,4-DIENOYL-COA REDUCTASE"/>
    <property type="match status" value="1"/>
</dbReference>
<dbReference type="EMBL" id="JAKELL010000142">
    <property type="protein sequence ID" value="KAH8980176.1"/>
    <property type="molecule type" value="Genomic_DNA"/>
</dbReference>